<feature type="transmembrane region" description="Helical" evidence="1">
    <location>
        <begin position="7"/>
        <end position="27"/>
    </location>
</feature>
<evidence type="ECO:0000313" key="4">
    <source>
        <dbReference type="Proteomes" id="UP000000438"/>
    </source>
</evidence>
<dbReference type="KEGG" id="pto:PTO0365"/>
<dbReference type="RefSeq" id="WP_011177166.1">
    <property type="nucleotide sequence ID" value="NC_005877.1"/>
</dbReference>
<protein>
    <submittedName>
        <fullName evidence="3">Glucoamylase</fullName>
        <ecNumber evidence="3">3.2.1.3</ecNumber>
    </submittedName>
</protein>
<dbReference type="InterPro" id="IPR011613">
    <property type="entry name" value="GH15-like"/>
</dbReference>
<keyword evidence="1" id="KW-1133">Transmembrane helix</keyword>
<dbReference type="InterPro" id="IPR008928">
    <property type="entry name" value="6-hairpin_glycosidase_sf"/>
</dbReference>
<dbReference type="PANTHER" id="PTHR31616:SF13">
    <property type="entry name" value="GLUCAN 1,4-ALPHA-GLUCOSIDASE"/>
    <property type="match status" value="1"/>
</dbReference>
<dbReference type="CAZy" id="GH15">
    <property type="family name" value="Glycoside Hydrolase Family 15"/>
</dbReference>
<dbReference type="HOGENOM" id="CLU_339710_0_0_2"/>
<reference evidence="3 4" key="1">
    <citation type="journal article" date="2004" name="Proc. Natl. Acad. Sci. U.S.A.">
        <title>Genome sequence of Picrophilus torridus and its implications for life around pH 0.</title>
        <authorList>
            <person name="Futterer O."/>
            <person name="Angelov A."/>
            <person name="Liesegang H."/>
            <person name="Gottschalk G."/>
            <person name="Schleper C."/>
            <person name="Schepers B."/>
            <person name="Dock C."/>
            <person name="Antranikian G."/>
            <person name="Liebl W."/>
        </authorList>
    </citation>
    <scope>NUCLEOTIDE SEQUENCE [LARGE SCALE GENOMIC DNA]</scope>
    <source>
        <strain evidence="4">ATCC 700027 / DSM 9790 / JCM 10055 / NBRC 100828</strain>
    </source>
</reference>
<keyword evidence="1" id="KW-0472">Membrane</keyword>
<dbReference type="eggNOG" id="arCOG03286">
    <property type="taxonomic scope" value="Archaea"/>
</dbReference>
<name>Q6L252_PICTO</name>
<dbReference type="SMR" id="Q6L252"/>
<evidence type="ECO:0000256" key="1">
    <source>
        <dbReference type="SAM" id="Phobius"/>
    </source>
</evidence>
<keyword evidence="3" id="KW-0326">Glycosidase</keyword>
<feature type="domain" description="GH15-like" evidence="2">
    <location>
        <begin position="464"/>
        <end position="767"/>
    </location>
</feature>
<dbReference type="AlphaFoldDB" id="Q6L252"/>
<dbReference type="SUPFAM" id="SSF48208">
    <property type="entry name" value="Six-hairpin glycosidases"/>
    <property type="match status" value="1"/>
</dbReference>
<dbReference type="PANTHER" id="PTHR31616">
    <property type="entry name" value="TREHALASE"/>
    <property type="match status" value="1"/>
</dbReference>
<dbReference type="STRING" id="263820.PTO0365"/>
<dbReference type="InterPro" id="IPR012341">
    <property type="entry name" value="6hp_glycosidase-like_sf"/>
</dbReference>
<dbReference type="Gene3D" id="1.50.10.10">
    <property type="match status" value="1"/>
</dbReference>
<sequence>MRKGTILKIIAILAVLIMVSSVTLFSYGHENSYKSSVVPVKKNIYFTGNLSRDFDGNIIGINNHASPWGANNVIKKLYLAYNETDLFIGVYENISYNSLMIFITNVTNDIYGTSNISNMNTWNRDITFEGTMNYFSAVYFDGNNINPAGYGTYAIMSGKNSTPLAKPINSTFAFFPGNNTTEIAIPFSQMFQHGFNGNLSFGISAFVVGGSGPWVGSGIPYHQKGIYNDGNQASFLINDTIEINIPGIHVSPLPSYVDYPSYLLMSNWKNNDFWIATGIPDSYLGNYSYVHLSMQTVNIENKILPLKFYFDIFGHSISARLTPNNTINVRTNNSEFELIDPPYMNQTDVIQKSKSTIYSYISMPYIKYNASGNQISLYKYNLTLFFVNSSYNINNDSGMLNISIVSGPGTSIIGLSTNSTYMNLDYIKDVNHANIMKWLSKSKVSISGRYLIEYNMSQLLVKDDQNPFTGEIVASPSPVYFYNWVRDASFSAISLQDSGHIRSAMKYWDFMAGVQGVDTYNGTWQTRFNFWNGSVAGFVYPEFDSVGLFEIGIYNLFQVTHNISVIQKFMPNILASLEFQEKSIKKYGFIAEDHSIWEMEYGYWFWTQAINYLGIRDISRMPMIQNHNAVPVPPGPVPPGNMNTAMIAHKLKSNIIKYFYMDNIFAQYLVPVTNQYGDNNYTYFMANNTPDSSQILPIAMGFINPSSPMATSIVHNIYMILWNYRVGGLPRYYNDLYHYTEYGGYHESSGPSPPWIITTLFLALYDEKTGNMTGALNLMKWSYSHSQSWLLPEAVDPNFGSVIASTSPLTWSSAMYIIVSLNYRAMPPAPLPPGPP</sequence>
<dbReference type="Proteomes" id="UP000000438">
    <property type="component" value="Chromosome"/>
</dbReference>
<organism evidence="3 4">
    <name type="scientific">Picrophilus torridus (strain ATCC 700027 / DSM 9790 / JCM 10055 / NBRC 100828 / KAW 2/3)</name>
    <dbReference type="NCBI Taxonomy" id="1122961"/>
    <lineage>
        <taxon>Archaea</taxon>
        <taxon>Methanobacteriati</taxon>
        <taxon>Thermoplasmatota</taxon>
        <taxon>Thermoplasmata</taxon>
        <taxon>Thermoplasmatales</taxon>
        <taxon>Picrophilaceae</taxon>
        <taxon>Picrophilus</taxon>
    </lineage>
</organism>
<dbReference type="OrthoDB" id="18576at2157"/>
<evidence type="ECO:0000313" key="3">
    <source>
        <dbReference type="EMBL" id="AAT42950.1"/>
    </source>
</evidence>
<dbReference type="GO" id="GO:0005975">
    <property type="term" value="P:carbohydrate metabolic process"/>
    <property type="evidence" value="ECO:0007669"/>
    <property type="project" value="InterPro"/>
</dbReference>
<dbReference type="EC" id="3.2.1.3" evidence="3"/>
<dbReference type="GeneID" id="2845150"/>
<keyword evidence="3" id="KW-0378">Hydrolase</keyword>
<evidence type="ECO:0000259" key="2">
    <source>
        <dbReference type="Pfam" id="PF00723"/>
    </source>
</evidence>
<dbReference type="PaxDb" id="263820-PTO0365"/>
<dbReference type="EMBL" id="AE017261">
    <property type="protein sequence ID" value="AAT42950.1"/>
    <property type="molecule type" value="Genomic_DNA"/>
</dbReference>
<dbReference type="GO" id="GO:0004339">
    <property type="term" value="F:glucan 1,4-alpha-glucosidase activity"/>
    <property type="evidence" value="ECO:0007669"/>
    <property type="project" value="UniProtKB-EC"/>
</dbReference>
<dbReference type="InParanoid" id="Q6L252"/>
<keyword evidence="1" id="KW-0812">Transmembrane</keyword>
<proteinExistence type="predicted"/>
<accession>Q6L252</accession>
<gene>
    <name evidence="3" type="ordered locus">PTO0365</name>
</gene>
<dbReference type="Pfam" id="PF00723">
    <property type="entry name" value="Glyco_hydro_15"/>
    <property type="match status" value="1"/>
</dbReference>